<keyword evidence="2 4" id="KW-0238">DNA-binding</keyword>
<dbReference type="AlphaFoldDB" id="A0A9Y2B905"/>
<feature type="DNA-binding region" description="H-T-H motif" evidence="4">
    <location>
        <begin position="50"/>
        <end position="69"/>
    </location>
</feature>
<evidence type="ECO:0000259" key="5">
    <source>
        <dbReference type="PROSITE" id="PS50977"/>
    </source>
</evidence>
<dbReference type="InterPro" id="IPR009057">
    <property type="entry name" value="Homeodomain-like_sf"/>
</dbReference>
<evidence type="ECO:0000256" key="1">
    <source>
        <dbReference type="ARBA" id="ARBA00023015"/>
    </source>
</evidence>
<evidence type="ECO:0000256" key="2">
    <source>
        <dbReference type="ARBA" id="ARBA00023125"/>
    </source>
</evidence>
<dbReference type="InterPro" id="IPR039536">
    <property type="entry name" value="TetR_C_Proteobacteria"/>
</dbReference>
<dbReference type="RefSeq" id="WP_285976505.1">
    <property type="nucleotide sequence ID" value="NZ_CP127221.1"/>
</dbReference>
<organism evidence="6 7">
    <name type="scientific">Altererythrobacter rubellus</name>
    <dbReference type="NCBI Taxonomy" id="2173831"/>
    <lineage>
        <taxon>Bacteria</taxon>
        <taxon>Pseudomonadati</taxon>
        <taxon>Pseudomonadota</taxon>
        <taxon>Alphaproteobacteria</taxon>
        <taxon>Sphingomonadales</taxon>
        <taxon>Erythrobacteraceae</taxon>
        <taxon>Altererythrobacter</taxon>
    </lineage>
</organism>
<dbReference type="KEGG" id="arue:QQX03_03565"/>
<sequence>MSTDKEPASSMCADFPVPKGRGRPADLAKREAMVAAAARSFFDIGYEATSIEQIAADAGVSKVTVYNHFGDKRSLFGAAVEHECERLRGLFAIDPNSAGSLAQRLTLIGAGMSEFLARPELVRFDRRVAAETERDPEIGRAFLNAGPYRMKGAFTALLESLVGSGELDIDDCAIAAEQFVSMVKGMGDLERRFGMDRNEEVDHARLENAVKVFLCAYATKGAS</sequence>
<dbReference type="EMBL" id="CP127221">
    <property type="protein sequence ID" value="WIW96196.1"/>
    <property type="molecule type" value="Genomic_DNA"/>
</dbReference>
<keyword evidence="3" id="KW-0804">Transcription</keyword>
<dbReference type="PRINTS" id="PR00455">
    <property type="entry name" value="HTHTETR"/>
</dbReference>
<dbReference type="Pfam" id="PF00440">
    <property type="entry name" value="TetR_N"/>
    <property type="match status" value="1"/>
</dbReference>
<dbReference type="PANTHER" id="PTHR30055">
    <property type="entry name" value="HTH-TYPE TRANSCRIPTIONAL REGULATOR RUTR"/>
    <property type="match status" value="1"/>
</dbReference>
<dbReference type="InterPro" id="IPR001647">
    <property type="entry name" value="HTH_TetR"/>
</dbReference>
<dbReference type="Gene3D" id="1.10.357.10">
    <property type="entry name" value="Tetracycline Repressor, domain 2"/>
    <property type="match status" value="1"/>
</dbReference>
<dbReference type="PROSITE" id="PS50977">
    <property type="entry name" value="HTH_TETR_2"/>
    <property type="match status" value="1"/>
</dbReference>
<evidence type="ECO:0000313" key="7">
    <source>
        <dbReference type="Proteomes" id="UP001231445"/>
    </source>
</evidence>
<evidence type="ECO:0000256" key="3">
    <source>
        <dbReference type="ARBA" id="ARBA00023163"/>
    </source>
</evidence>
<evidence type="ECO:0000313" key="6">
    <source>
        <dbReference type="EMBL" id="WIW96196.1"/>
    </source>
</evidence>
<proteinExistence type="predicted"/>
<keyword evidence="7" id="KW-1185">Reference proteome</keyword>
<dbReference type="SUPFAM" id="SSF46689">
    <property type="entry name" value="Homeodomain-like"/>
    <property type="match status" value="1"/>
</dbReference>
<name>A0A9Y2B905_9SPHN</name>
<protein>
    <submittedName>
        <fullName evidence="6">TetR/AcrR family transcriptional regulator</fullName>
    </submittedName>
</protein>
<dbReference type="GO" id="GO:0003700">
    <property type="term" value="F:DNA-binding transcription factor activity"/>
    <property type="evidence" value="ECO:0007669"/>
    <property type="project" value="TreeGrafter"/>
</dbReference>
<keyword evidence="1" id="KW-0805">Transcription regulation</keyword>
<dbReference type="GO" id="GO:0000976">
    <property type="term" value="F:transcription cis-regulatory region binding"/>
    <property type="evidence" value="ECO:0007669"/>
    <property type="project" value="TreeGrafter"/>
</dbReference>
<reference evidence="6 7" key="1">
    <citation type="submission" date="2023-06" db="EMBL/GenBank/DDBJ databases">
        <title>Altererythrobacter rubellus NBRC 112769 genome.</title>
        <authorList>
            <person name="Zhang K."/>
        </authorList>
    </citation>
    <scope>NUCLEOTIDE SEQUENCE [LARGE SCALE GENOMIC DNA]</scope>
    <source>
        <strain evidence="6 7">NBRC 112769</strain>
    </source>
</reference>
<gene>
    <name evidence="6" type="ORF">QQX03_03565</name>
</gene>
<feature type="domain" description="HTH tetR-type" evidence="5">
    <location>
        <begin position="27"/>
        <end position="87"/>
    </location>
</feature>
<dbReference type="Gene3D" id="1.10.10.60">
    <property type="entry name" value="Homeodomain-like"/>
    <property type="match status" value="1"/>
</dbReference>
<dbReference type="InterPro" id="IPR050109">
    <property type="entry name" value="HTH-type_TetR-like_transc_reg"/>
</dbReference>
<dbReference type="FunFam" id="1.10.10.60:FF:000141">
    <property type="entry name" value="TetR family transcriptional regulator"/>
    <property type="match status" value="1"/>
</dbReference>
<dbReference type="InterPro" id="IPR036271">
    <property type="entry name" value="Tet_transcr_reg_TetR-rel_C_sf"/>
</dbReference>
<dbReference type="Pfam" id="PF14246">
    <property type="entry name" value="TetR_C_7"/>
    <property type="match status" value="1"/>
</dbReference>
<dbReference type="SUPFAM" id="SSF48498">
    <property type="entry name" value="Tetracyclin repressor-like, C-terminal domain"/>
    <property type="match status" value="1"/>
</dbReference>
<dbReference type="Proteomes" id="UP001231445">
    <property type="component" value="Chromosome"/>
</dbReference>
<dbReference type="PANTHER" id="PTHR30055:SF146">
    <property type="entry name" value="HTH-TYPE TRANSCRIPTIONAL DUAL REGULATOR CECR"/>
    <property type="match status" value="1"/>
</dbReference>
<evidence type="ECO:0000256" key="4">
    <source>
        <dbReference type="PROSITE-ProRule" id="PRU00335"/>
    </source>
</evidence>
<accession>A0A9Y2B905</accession>